<dbReference type="RefSeq" id="WP_207300696.1">
    <property type="nucleotide sequence ID" value="NZ_CP071444.1"/>
</dbReference>
<dbReference type="PANTHER" id="PTHR42983">
    <property type="entry name" value="DINITROGENASE IRON-MOLYBDENUM COFACTOR PROTEIN-RELATED"/>
    <property type="match status" value="1"/>
</dbReference>
<protein>
    <submittedName>
        <fullName evidence="2">NifB/NifX family molybdenum-iron cluster-binding protein</fullName>
    </submittedName>
</protein>
<dbReference type="Pfam" id="PF02579">
    <property type="entry name" value="Nitro_FeMo-Co"/>
    <property type="match status" value="1"/>
</dbReference>
<evidence type="ECO:0000259" key="1">
    <source>
        <dbReference type="Pfam" id="PF02579"/>
    </source>
</evidence>
<dbReference type="InterPro" id="IPR033913">
    <property type="entry name" value="MTH1175_dom"/>
</dbReference>
<dbReference type="Proteomes" id="UP000663499">
    <property type="component" value="Chromosome"/>
</dbReference>
<dbReference type="KEGG" id="alka:J0B03_04660"/>
<gene>
    <name evidence="2" type="ORF">J0B03_04660</name>
</gene>
<evidence type="ECO:0000313" key="2">
    <source>
        <dbReference type="EMBL" id="QSX09361.1"/>
    </source>
</evidence>
<dbReference type="EMBL" id="CP071444">
    <property type="protein sequence ID" value="QSX09361.1"/>
    <property type="molecule type" value="Genomic_DNA"/>
</dbReference>
<proteinExistence type="predicted"/>
<dbReference type="Gene3D" id="3.30.420.130">
    <property type="entry name" value="Dinitrogenase iron-molybdenum cofactor biosynthesis domain"/>
    <property type="match status" value="1"/>
</dbReference>
<evidence type="ECO:0000313" key="3">
    <source>
        <dbReference type="Proteomes" id="UP000663499"/>
    </source>
</evidence>
<feature type="domain" description="Dinitrogenase iron-molybdenum cofactor biosynthesis" evidence="1">
    <location>
        <begin position="14"/>
        <end position="102"/>
    </location>
</feature>
<keyword evidence="3" id="KW-1185">Reference proteome</keyword>
<accession>A0A974XNZ8</accession>
<dbReference type="InterPro" id="IPR003731">
    <property type="entry name" value="Di-Nase_FeMo-co_biosynth"/>
</dbReference>
<sequence length="119" mass="12925">MKIAIPANEQRSEAGICPSFGRAPWYAIFDTLSEELHFMENTAANSPGGAGIKAAQLLVDKGVKAVLAPRCGENAAQVLEPAGIEIFRTKSEDMLENIKAFQETELDLLEEIHPGYHGK</sequence>
<dbReference type="PANTHER" id="PTHR42983:SF1">
    <property type="entry name" value="IRON-MOLYBDENUM PROTEIN"/>
    <property type="match status" value="1"/>
</dbReference>
<dbReference type="CDD" id="cd00851">
    <property type="entry name" value="MTH1175"/>
    <property type="match status" value="1"/>
</dbReference>
<reference evidence="2" key="1">
    <citation type="submission" date="2021-03" db="EMBL/GenBank/DDBJ databases">
        <title>Alkalibacter marinus sp. nov., isolated from tidal flat sediment.</title>
        <authorList>
            <person name="Namirimu T."/>
            <person name="Yang J.-A."/>
            <person name="Yang S.-H."/>
            <person name="Kim Y.-J."/>
            <person name="Kwon K.K."/>
        </authorList>
    </citation>
    <scope>NUCLEOTIDE SEQUENCE</scope>
    <source>
        <strain evidence="2">ES005</strain>
    </source>
</reference>
<dbReference type="InterPro" id="IPR036105">
    <property type="entry name" value="DiNase_FeMo-co_biosyn_sf"/>
</dbReference>
<name>A0A974XNZ8_9FIRM</name>
<dbReference type="AlphaFoldDB" id="A0A974XNZ8"/>
<dbReference type="SUPFAM" id="SSF53146">
    <property type="entry name" value="Nitrogenase accessory factor-like"/>
    <property type="match status" value="1"/>
</dbReference>
<organism evidence="2 3">
    <name type="scientific">Alkalibacter rhizosphaerae</name>
    <dbReference type="NCBI Taxonomy" id="2815577"/>
    <lineage>
        <taxon>Bacteria</taxon>
        <taxon>Bacillati</taxon>
        <taxon>Bacillota</taxon>
        <taxon>Clostridia</taxon>
        <taxon>Eubacteriales</taxon>
        <taxon>Eubacteriaceae</taxon>
        <taxon>Alkalibacter</taxon>
    </lineage>
</organism>